<comment type="caution">
    <text evidence="2">The sequence shown here is derived from an EMBL/GenBank/DDBJ whole genome shotgun (WGS) entry which is preliminary data.</text>
</comment>
<dbReference type="EMBL" id="CABFNO020001560">
    <property type="protein sequence ID" value="CAH0002081.1"/>
    <property type="molecule type" value="Genomic_DNA"/>
</dbReference>
<feature type="region of interest" description="Disordered" evidence="1">
    <location>
        <begin position="121"/>
        <end position="142"/>
    </location>
</feature>
<accession>A0A9N9UWX5</accession>
<reference evidence="3" key="1">
    <citation type="submission" date="2019-06" db="EMBL/GenBank/DDBJ databases">
        <authorList>
            <person name="Broberg M."/>
        </authorList>
    </citation>
    <scope>NUCLEOTIDE SEQUENCE [LARGE SCALE GENOMIC DNA]</scope>
</reference>
<dbReference type="Proteomes" id="UP000754883">
    <property type="component" value="Unassembled WGS sequence"/>
</dbReference>
<name>A0A9N9UWX5_9HYPO</name>
<reference evidence="2 3" key="2">
    <citation type="submission" date="2021-10" db="EMBL/GenBank/DDBJ databases">
        <authorList>
            <person name="Piombo E."/>
        </authorList>
    </citation>
    <scope>NUCLEOTIDE SEQUENCE [LARGE SCALE GENOMIC DNA]</scope>
</reference>
<keyword evidence="3" id="KW-1185">Reference proteome</keyword>
<organism evidence="2 3">
    <name type="scientific">Clonostachys byssicola</name>
    <dbReference type="NCBI Taxonomy" id="160290"/>
    <lineage>
        <taxon>Eukaryota</taxon>
        <taxon>Fungi</taxon>
        <taxon>Dikarya</taxon>
        <taxon>Ascomycota</taxon>
        <taxon>Pezizomycotina</taxon>
        <taxon>Sordariomycetes</taxon>
        <taxon>Hypocreomycetidae</taxon>
        <taxon>Hypocreales</taxon>
        <taxon>Bionectriaceae</taxon>
        <taxon>Clonostachys</taxon>
    </lineage>
</organism>
<evidence type="ECO:0000313" key="3">
    <source>
        <dbReference type="Proteomes" id="UP000754883"/>
    </source>
</evidence>
<sequence>MPIFHVSASNPGLYADLDQMQFDHAIRNGKMVMVGGIDWEGGQPWVESTLKNAGFQYATVYWPVSGDPMIAVAFNRHGAAVTAIAAFHESIHESDGDKFLLTARFHPNVYTTQVYQETGESQRVSGTFGPSHAKERLRSTKS</sequence>
<evidence type="ECO:0000256" key="1">
    <source>
        <dbReference type="SAM" id="MobiDB-lite"/>
    </source>
</evidence>
<proteinExistence type="predicted"/>
<evidence type="ECO:0000313" key="2">
    <source>
        <dbReference type="EMBL" id="CAH0002081.1"/>
    </source>
</evidence>
<protein>
    <submittedName>
        <fullName evidence="2">Uncharacterized protein</fullName>
    </submittedName>
</protein>
<dbReference type="AlphaFoldDB" id="A0A9N9UWX5"/>
<gene>
    <name evidence="2" type="ORF">CBYS24578_00001832</name>
</gene>
<feature type="compositionally biased region" description="Basic and acidic residues" evidence="1">
    <location>
        <begin position="132"/>
        <end position="142"/>
    </location>
</feature>